<name>A0ABT4UFM2_9BACT</name>
<protein>
    <submittedName>
        <fullName evidence="2">DUF4932 domain-containing protein</fullName>
    </submittedName>
</protein>
<proteinExistence type="predicted"/>
<comment type="caution">
    <text evidence="2">The sequence shown here is derived from an EMBL/GenBank/DDBJ whole genome shotgun (WGS) entry which is preliminary data.</text>
</comment>
<keyword evidence="3" id="KW-1185">Reference proteome</keyword>
<reference evidence="2 3" key="1">
    <citation type="submission" date="2022-12" db="EMBL/GenBank/DDBJ databases">
        <title>Chitinophagaceae gen. sp. nov., a new member of the family Chitinophagaceae, isolated from soil in a chemical factory.</title>
        <authorList>
            <person name="Ke Z."/>
        </authorList>
    </citation>
    <scope>NUCLEOTIDE SEQUENCE [LARGE SCALE GENOMIC DNA]</scope>
    <source>
        <strain evidence="2 3">LY-5</strain>
    </source>
</reference>
<feature type="chain" id="PRO_5045173394" evidence="1">
    <location>
        <begin position="20"/>
        <end position="372"/>
    </location>
</feature>
<dbReference type="RefSeq" id="WP_407029952.1">
    <property type="nucleotide sequence ID" value="NZ_JAQGEF010000002.1"/>
</dbReference>
<dbReference type="Proteomes" id="UP001210231">
    <property type="component" value="Unassembled WGS sequence"/>
</dbReference>
<feature type="signal peptide" evidence="1">
    <location>
        <begin position="1"/>
        <end position="19"/>
    </location>
</feature>
<organism evidence="2 3">
    <name type="scientific">Polluticaenibacter yanchengensis</name>
    <dbReference type="NCBI Taxonomy" id="3014562"/>
    <lineage>
        <taxon>Bacteria</taxon>
        <taxon>Pseudomonadati</taxon>
        <taxon>Bacteroidota</taxon>
        <taxon>Chitinophagia</taxon>
        <taxon>Chitinophagales</taxon>
        <taxon>Chitinophagaceae</taxon>
        <taxon>Polluticaenibacter</taxon>
    </lineage>
</organism>
<evidence type="ECO:0000313" key="2">
    <source>
        <dbReference type="EMBL" id="MDA3613623.1"/>
    </source>
</evidence>
<accession>A0ABT4UFM2</accession>
<dbReference type="EMBL" id="JAQGEF010000002">
    <property type="protein sequence ID" value="MDA3613623.1"/>
    <property type="molecule type" value="Genomic_DNA"/>
</dbReference>
<evidence type="ECO:0000256" key="1">
    <source>
        <dbReference type="SAM" id="SignalP"/>
    </source>
</evidence>
<evidence type="ECO:0000313" key="3">
    <source>
        <dbReference type="Proteomes" id="UP001210231"/>
    </source>
</evidence>
<gene>
    <name evidence="2" type="ORF">O3P16_02300</name>
</gene>
<sequence length="372" mass="43370">MKKSLVSGLLILVSFCVKAQERVNFNEKFKKENQGKYKIVIHEARELLQIMIAITNVGKENDDMVQQQGQYYKDVLSYFKPYEQEPIIKTFDSLLTASLYNYVFLTGNAISYEFKGNKMKKNDVFILPAMGVANATTKVNTVGTYLQAIEKFAKKSKFRTFYKAHQQYYNGIIADYEKNANLGKQWKWLEKNFETKINSYIIFCSPLVNGLNYTGEYNNNNFRLIHMNLPPLDSLPKLTAIENELFNTRVMFTEIDHNYVSAPTKAHATDINRLFKDRSVWTNEKVYGISAYPNPLKVFDEYMTYGVFLLFCKDNYDDSTFSKVRGEVIQLMTMRGFPKMKDFTDELIKTYTENPGKKIDGWYGEFLKQFED</sequence>
<keyword evidence="1" id="KW-0732">Signal</keyword>